<evidence type="ECO:0000256" key="1">
    <source>
        <dbReference type="SAM" id="Phobius"/>
    </source>
</evidence>
<accession>A0A0F9CQW6</accession>
<sequence>MNTMMFIHVSISILNGLLWAGIIGGIFKLFAIKGWPSMLTMIFFVVMLLTFLLLKVSLKITDADEHTGIVHLTIEFWDYEE</sequence>
<evidence type="ECO:0000313" key="2">
    <source>
        <dbReference type="EMBL" id="KKK98986.1"/>
    </source>
</evidence>
<comment type="caution">
    <text evidence="2">The sequence shown here is derived from an EMBL/GenBank/DDBJ whole genome shotgun (WGS) entry which is preliminary data.</text>
</comment>
<keyword evidence="1" id="KW-1133">Transmembrane helix</keyword>
<dbReference type="EMBL" id="LAZR01045385">
    <property type="protein sequence ID" value="KKK98986.1"/>
    <property type="molecule type" value="Genomic_DNA"/>
</dbReference>
<name>A0A0F9CQW6_9ZZZZ</name>
<keyword evidence="1" id="KW-0472">Membrane</keyword>
<feature type="transmembrane region" description="Helical" evidence="1">
    <location>
        <begin position="39"/>
        <end position="58"/>
    </location>
</feature>
<feature type="transmembrane region" description="Helical" evidence="1">
    <location>
        <begin position="6"/>
        <end position="27"/>
    </location>
</feature>
<organism evidence="2">
    <name type="scientific">marine sediment metagenome</name>
    <dbReference type="NCBI Taxonomy" id="412755"/>
    <lineage>
        <taxon>unclassified sequences</taxon>
        <taxon>metagenomes</taxon>
        <taxon>ecological metagenomes</taxon>
    </lineage>
</organism>
<gene>
    <name evidence="2" type="ORF">LCGC14_2637290</name>
</gene>
<dbReference type="AlphaFoldDB" id="A0A0F9CQW6"/>
<keyword evidence="1" id="KW-0812">Transmembrane</keyword>
<protein>
    <submittedName>
        <fullName evidence="2">Uncharacterized protein</fullName>
    </submittedName>
</protein>
<proteinExistence type="predicted"/>
<reference evidence="2" key="1">
    <citation type="journal article" date="2015" name="Nature">
        <title>Complex archaea that bridge the gap between prokaryotes and eukaryotes.</title>
        <authorList>
            <person name="Spang A."/>
            <person name="Saw J.H."/>
            <person name="Jorgensen S.L."/>
            <person name="Zaremba-Niedzwiedzka K."/>
            <person name="Martijn J."/>
            <person name="Lind A.E."/>
            <person name="van Eijk R."/>
            <person name="Schleper C."/>
            <person name="Guy L."/>
            <person name="Ettema T.J."/>
        </authorList>
    </citation>
    <scope>NUCLEOTIDE SEQUENCE</scope>
</reference>